<dbReference type="RefSeq" id="WP_230221986.1">
    <property type="nucleotide sequence ID" value="NZ_JAJKFT010000010.1"/>
</dbReference>
<dbReference type="Gene3D" id="2.60.40.1120">
    <property type="entry name" value="Carboxypeptidase-like, regulatory domain"/>
    <property type="match status" value="1"/>
</dbReference>
<dbReference type="InterPro" id="IPR008969">
    <property type="entry name" value="CarboxyPept-like_regulatory"/>
</dbReference>
<proteinExistence type="predicted"/>
<dbReference type="Pfam" id="PF13620">
    <property type="entry name" value="CarboxypepD_reg"/>
    <property type="match status" value="1"/>
</dbReference>
<name>A0A9X1MQS9_9BACT</name>
<evidence type="ECO:0000313" key="2">
    <source>
        <dbReference type="Proteomes" id="UP001139103"/>
    </source>
</evidence>
<keyword evidence="2" id="KW-1185">Reference proteome</keyword>
<sequence length="141" mass="14835">MSRSMNYGGRWIATSVLLVALLGCGRGNPLGLAPVSGRVTLDGQPLADATISFIPEQGRPSTATTDAEGRFELTTLNPGDGALPGDHKVTVMKYAAYDAEKPYAKLVSLVPAHYVELKTTPLTVTVPKSGDPNVEIALAKK</sequence>
<evidence type="ECO:0000313" key="1">
    <source>
        <dbReference type="EMBL" id="MCC9630665.1"/>
    </source>
</evidence>
<dbReference type="Proteomes" id="UP001139103">
    <property type="component" value="Unassembled WGS sequence"/>
</dbReference>
<dbReference type="AlphaFoldDB" id="A0A9X1MQS9"/>
<reference evidence="1" key="1">
    <citation type="submission" date="2021-11" db="EMBL/GenBank/DDBJ databases">
        <title>Genome sequence.</title>
        <authorList>
            <person name="Sun Q."/>
        </authorList>
    </citation>
    <scope>NUCLEOTIDE SEQUENCE</scope>
    <source>
        <strain evidence="1">JC732</strain>
    </source>
</reference>
<protein>
    <submittedName>
        <fullName evidence="1">DUF4198 domain-containing protein</fullName>
    </submittedName>
</protein>
<organism evidence="1 2">
    <name type="scientific">Blastopirellula sediminis</name>
    <dbReference type="NCBI Taxonomy" id="2894196"/>
    <lineage>
        <taxon>Bacteria</taxon>
        <taxon>Pseudomonadati</taxon>
        <taxon>Planctomycetota</taxon>
        <taxon>Planctomycetia</taxon>
        <taxon>Pirellulales</taxon>
        <taxon>Pirellulaceae</taxon>
        <taxon>Blastopirellula</taxon>
    </lineage>
</organism>
<dbReference type="SUPFAM" id="SSF49464">
    <property type="entry name" value="Carboxypeptidase regulatory domain-like"/>
    <property type="match status" value="1"/>
</dbReference>
<gene>
    <name evidence="1" type="ORF">LOC68_19905</name>
</gene>
<comment type="caution">
    <text evidence="1">The sequence shown here is derived from an EMBL/GenBank/DDBJ whole genome shotgun (WGS) entry which is preliminary data.</text>
</comment>
<dbReference type="PROSITE" id="PS51257">
    <property type="entry name" value="PROKAR_LIPOPROTEIN"/>
    <property type="match status" value="1"/>
</dbReference>
<accession>A0A9X1MQS9</accession>
<dbReference type="EMBL" id="JAJKFT010000010">
    <property type="protein sequence ID" value="MCC9630665.1"/>
    <property type="molecule type" value="Genomic_DNA"/>
</dbReference>